<name>A0A6G0TF51_APHGL</name>
<keyword evidence="2" id="KW-1185">Reference proteome</keyword>
<dbReference type="Proteomes" id="UP000475862">
    <property type="component" value="Unassembled WGS sequence"/>
</dbReference>
<evidence type="ECO:0000313" key="2">
    <source>
        <dbReference type="Proteomes" id="UP000475862"/>
    </source>
</evidence>
<sequence>MVIAEINNIYYNFNFQSQFDRIIFINLYIHSDRQPRTKIKWIIDYTTKIITIRDGNLYLITKYLSVIIERLSLNILYHWFCNIPKIFNFLQEITIEANGNFLAKPVPKRQLERHLFGVERWSFAICPCLILKVAQSMLDCYRLIYYHRLYIVCVEIFVCVCECFDCFVKEKEHNIVTIICDLCSHYLEKWLFPCPTGDFIIIFCLKLDMQFKINCTKMPTDKIKILKCPQIRLLLRQYSLYIEYSLFFYIGVNLSEVLCSANHIFISEYYNHNSLVLLEEAIKKFEDSENCNSSKFNTRTTKGDQKKGLKRNLNPELEYACLNYVFREVNTKVGLNGYIQIKGNSYRSNCPMMICEIINSIVTEHNHLRSKVGKEKKTIFVFTIIITNYYSASIKKILQNELMTQHNKIITLKDIHNLTLANSLKLDASNL</sequence>
<dbReference type="EMBL" id="VYZN01000040">
    <property type="protein sequence ID" value="KAE9531929.1"/>
    <property type="molecule type" value="Genomic_DNA"/>
</dbReference>
<accession>A0A6G0TF51</accession>
<reference evidence="1 2" key="1">
    <citation type="submission" date="2019-08" db="EMBL/GenBank/DDBJ databases">
        <title>The genome of the soybean aphid Biotype 1, its phylome, world population structure and adaptation to the North American continent.</title>
        <authorList>
            <person name="Giordano R."/>
            <person name="Donthu R.K."/>
            <person name="Hernandez A.G."/>
            <person name="Wright C.L."/>
            <person name="Zimin A.V."/>
        </authorList>
    </citation>
    <scope>NUCLEOTIDE SEQUENCE [LARGE SCALE GENOMIC DNA]</scope>
    <source>
        <tissue evidence="1">Whole aphids</tissue>
    </source>
</reference>
<comment type="caution">
    <text evidence="1">The sequence shown here is derived from an EMBL/GenBank/DDBJ whole genome shotgun (WGS) entry which is preliminary data.</text>
</comment>
<evidence type="ECO:0000313" key="1">
    <source>
        <dbReference type="EMBL" id="KAE9531929.1"/>
    </source>
</evidence>
<organism evidence="1 2">
    <name type="scientific">Aphis glycines</name>
    <name type="common">Soybean aphid</name>
    <dbReference type="NCBI Taxonomy" id="307491"/>
    <lineage>
        <taxon>Eukaryota</taxon>
        <taxon>Metazoa</taxon>
        <taxon>Ecdysozoa</taxon>
        <taxon>Arthropoda</taxon>
        <taxon>Hexapoda</taxon>
        <taxon>Insecta</taxon>
        <taxon>Pterygota</taxon>
        <taxon>Neoptera</taxon>
        <taxon>Paraneoptera</taxon>
        <taxon>Hemiptera</taxon>
        <taxon>Sternorrhyncha</taxon>
        <taxon>Aphidomorpha</taxon>
        <taxon>Aphidoidea</taxon>
        <taxon>Aphididae</taxon>
        <taxon>Aphidini</taxon>
        <taxon>Aphis</taxon>
        <taxon>Aphis</taxon>
    </lineage>
</organism>
<protein>
    <submittedName>
        <fullName evidence="1">Uncharacterized protein</fullName>
    </submittedName>
</protein>
<gene>
    <name evidence="1" type="ORF">AGLY_010131</name>
</gene>
<dbReference type="AlphaFoldDB" id="A0A6G0TF51"/>
<proteinExistence type="predicted"/>
<dbReference type="OrthoDB" id="124789at2759"/>